<keyword evidence="1" id="KW-0732">Signal</keyword>
<feature type="chain" id="PRO_5029565274" evidence="1">
    <location>
        <begin position="21"/>
        <end position="179"/>
    </location>
</feature>
<evidence type="ECO:0000313" key="2">
    <source>
        <dbReference type="EMBL" id="KAF4688996.1"/>
    </source>
</evidence>
<proteinExistence type="predicted"/>
<dbReference type="Proteomes" id="UP000541610">
    <property type="component" value="Unassembled WGS sequence"/>
</dbReference>
<reference evidence="2 3" key="1">
    <citation type="submission" date="2020-04" db="EMBL/GenBank/DDBJ databases">
        <title>Perkinsus olseni comparative genomics.</title>
        <authorList>
            <person name="Bogema D.R."/>
        </authorList>
    </citation>
    <scope>NUCLEOTIDE SEQUENCE [LARGE SCALE GENOMIC DNA]</scope>
    <source>
        <strain evidence="2">00978-12</strain>
    </source>
</reference>
<accession>A0A7J6NZQ9</accession>
<protein>
    <submittedName>
        <fullName evidence="2">Uncharacterized protein</fullName>
    </submittedName>
</protein>
<comment type="caution">
    <text evidence="2">The sequence shown here is derived from an EMBL/GenBank/DDBJ whole genome shotgun (WGS) entry which is preliminary data.</text>
</comment>
<organism evidence="2 3">
    <name type="scientific">Perkinsus olseni</name>
    <name type="common">Perkinsus atlanticus</name>
    <dbReference type="NCBI Taxonomy" id="32597"/>
    <lineage>
        <taxon>Eukaryota</taxon>
        <taxon>Sar</taxon>
        <taxon>Alveolata</taxon>
        <taxon>Perkinsozoa</taxon>
        <taxon>Perkinsea</taxon>
        <taxon>Perkinsida</taxon>
        <taxon>Perkinsidae</taxon>
        <taxon>Perkinsus</taxon>
    </lineage>
</organism>
<dbReference type="AlphaFoldDB" id="A0A7J6NZQ9"/>
<gene>
    <name evidence="2" type="ORF">FOZ60_002166</name>
</gene>
<name>A0A7J6NZQ9_PEROL</name>
<feature type="signal peptide" evidence="1">
    <location>
        <begin position="1"/>
        <end position="20"/>
    </location>
</feature>
<evidence type="ECO:0000256" key="1">
    <source>
        <dbReference type="SAM" id="SignalP"/>
    </source>
</evidence>
<sequence length="179" mass="20232">MVAFSHFTLTLASVAASVMGLRSAPDSMSWETLGASKSCTLRYAHHMLIFKASESNKVKDRFIEATLTRNSEMVRAKYITNGTFECEHVANIKDEENNDWFHHVKHKRHLIIGNEAAKYPFSSIFEPIMGLLANGVNGTICSSVADYIERNPRGKFRSEHGLPWLRQYLIGIRSGWELA</sequence>
<evidence type="ECO:0000313" key="3">
    <source>
        <dbReference type="Proteomes" id="UP000541610"/>
    </source>
</evidence>
<dbReference type="EMBL" id="JABANP010000136">
    <property type="protein sequence ID" value="KAF4688996.1"/>
    <property type="molecule type" value="Genomic_DNA"/>
</dbReference>